<accession>A0ABP8RS34</accession>
<organism evidence="3 4">
    <name type="scientific">Pseudonocardia xishanensis</name>
    <dbReference type="NCBI Taxonomy" id="630995"/>
    <lineage>
        <taxon>Bacteria</taxon>
        <taxon>Bacillati</taxon>
        <taxon>Actinomycetota</taxon>
        <taxon>Actinomycetes</taxon>
        <taxon>Pseudonocardiales</taxon>
        <taxon>Pseudonocardiaceae</taxon>
        <taxon>Pseudonocardia</taxon>
    </lineage>
</organism>
<evidence type="ECO:0000256" key="1">
    <source>
        <dbReference type="SAM" id="MobiDB-lite"/>
    </source>
</evidence>
<dbReference type="EMBL" id="BAABGT010000032">
    <property type="protein sequence ID" value="GAA4546157.1"/>
    <property type="molecule type" value="Genomic_DNA"/>
</dbReference>
<feature type="region of interest" description="Disordered" evidence="1">
    <location>
        <begin position="14"/>
        <end position="97"/>
    </location>
</feature>
<dbReference type="Pfam" id="PF18364">
    <property type="entry name" value="Molybdopterin_N"/>
    <property type="match status" value="1"/>
</dbReference>
<dbReference type="Proteomes" id="UP001501598">
    <property type="component" value="Unassembled WGS sequence"/>
</dbReference>
<reference evidence="4" key="1">
    <citation type="journal article" date="2019" name="Int. J. Syst. Evol. Microbiol.">
        <title>The Global Catalogue of Microorganisms (GCM) 10K type strain sequencing project: providing services to taxonomists for standard genome sequencing and annotation.</title>
        <authorList>
            <consortium name="The Broad Institute Genomics Platform"/>
            <consortium name="The Broad Institute Genome Sequencing Center for Infectious Disease"/>
            <person name="Wu L."/>
            <person name="Ma J."/>
        </authorList>
    </citation>
    <scope>NUCLEOTIDE SEQUENCE [LARGE SCALE GENOMIC DNA]</scope>
    <source>
        <strain evidence="4">JCM 17906</strain>
    </source>
</reference>
<keyword evidence="4" id="KW-1185">Reference proteome</keyword>
<sequence length="97" mass="10417">MCEVHWGVFHSTHWGSFRGEADPSGLRVRPRPADPDPSPLLATVPSAVDHPARVRRPAVPRGWWEGGQPGPGGTRAALRGRKDGGGSPLRSEAPRRA</sequence>
<protein>
    <recommendedName>
        <fullName evidence="2">Molybdopterin oxidoreductase N-terminal domain-containing protein</fullName>
    </recommendedName>
</protein>
<evidence type="ECO:0000259" key="2">
    <source>
        <dbReference type="Pfam" id="PF18364"/>
    </source>
</evidence>
<dbReference type="InterPro" id="IPR041460">
    <property type="entry name" value="Molybdopterin_N"/>
</dbReference>
<feature type="domain" description="Molybdopterin oxidoreductase N-terminal" evidence="2">
    <location>
        <begin position="10"/>
        <end position="48"/>
    </location>
</feature>
<feature type="compositionally biased region" description="Gly residues" evidence="1">
    <location>
        <begin position="64"/>
        <end position="73"/>
    </location>
</feature>
<comment type="caution">
    <text evidence="3">The sequence shown here is derived from an EMBL/GenBank/DDBJ whole genome shotgun (WGS) entry which is preliminary data.</text>
</comment>
<proteinExistence type="predicted"/>
<gene>
    <name evidence="3" type="ORF">GCM10023175_27730</name>
</gene>
<name>A0ABP8RS34_9PSEU</name>
<evidence type="ECO:0000313" key="3">
    <source>
        <dbReference type="EMBL" id="GAA4546157.1"/>
    </source>
</evidence>
<evidence type="ECO:0000313" key="4">
    <source>
        <dbReference type="Proteomes" id="UP001501598"/>
    </source>
</evidence>